<sequence length="266" mass="29985">MATSINLVPVNVRKEFTPTRSVSKPQWEERNDFTVSTDRITIHSDLKEYIAHDPLYINQMPISKIPLTETIDREDSGKNIILMDKVNPGMSHKSPGSEYIFFLSAFNAIGDFKAHSSTNQLTVFHLSECLTIINSYKGSDQRRSLLETDQSKTADKSSPANYPAYEVTAVLHILASIIKNNVSLKLRVLSDVICSALRIFFKIALHQLCPNSIRKAYVAVTLALLDPRYEAYQDIQEMGIINDLLGVLTLGLKRFEGECLRDCIFN</sequence>
<name>A0AAD5UJE5_9FUNG</name>
<keyword evidence="2" id="KW-1185">Reference proteome</keyword>
<evidence type="ECO:0000313" key="1">
    <source>
        <dbReference type="EMBL" id="KAJ3256422.1"/>
    </source>
</evidence>
<proteinExistence type="predicted"/>
<reference evidence="1" key="1">
    <citation type="submission" date="2020-05" db="EMBL/GenBank/DDBJ databases">
        <title>Phylogenomic resolution of chytrid fungi.</title>
        <authorList>
            <person name="Stajich J.E."/>
            <person name="Amses K."/>
            <person name="Simmons R."/>
            <person name="Seto K."/>
            <person name="Myers J."/>
            <person name="Bonds A."/>
            <person name="Quandt C.A."/>
            <person name="Barry K."/>
            <person name="Liu P."/>
            <person name="Grigoriev I."/>
            <person name="Longcore J.E."/>
            <person name="James T.Y."/>
        </authorList>
    </citation>
    <scope>NUCLEOTIDE SEQUENCE</scope>
    <source>
        <strain evidence="1">PLAUS21</strain>
    </source>
</reference>
<gene>
    <name evidence="1" type="ORF">HK103_005551</name>
</gene>
<protein>
    <submittedName>
        <fullName evidence="1">Uncharacterized protein</fullName>
    </submittedName>
</protein>
<accession>A0AAD5UJE5</accession>
<dbReference type="Proteomes" id="UP001210925">
    <property type="component" value="Unassembled WGS sequence"/>
</dbReference>
<dbReference type="EMBL" id="JADGKB010000051">
    <property type="protein sequence ID" value="KAJ3256422.1"/>
    <property type="molecule type" value="Genomic_DNA"/>
</dbReference>
<comment type="caution">
    <text evidence="1">The sequence shown here is derived from an EMBL/GenBank/DDBJ whole genome shotgun (WGS) entry which is preliminary data.</text>
</comment>
<evidence type="ECO:0000313" key="2">
    <source>
        <dbReference type="Proteomes" id="UP001210925"/>
    </source>
</evidence>
<organism evidence="1 2">
    <name type="scientific">Boothiomyces macroporosus</name>
    <dbReference type="NCBI Taxonomy" id="261099"/>
    <lineage>
        <taxon>Eukaryota</taxon>
        <taxon>Fungi</taxon>
        <taxon>Fungi incertae sedis</taxon>
        <taxon>Chytridiomycota</taxon>
        <taxon>Chytridiomycota incertae sedis</taxon>
        <taxon>Chytridiomycetes</taxon>
        <taxon>Rhizophydiales</taxon>
        <taxon>Terramycetaceae</taxon>
        <taxon>Boothiomyces</taxon>
    </lineage>
</organism>
<dbReference type="AlphaFoldDB" id="A0AAD5UJE5"/>